<dbReference type="GO" id="GO:0008199">
    <property type="term" value="F:ferric iron binding"/>
    <property type="evidence" value="ECO:0007669"/>
    <property type="project" value="InterPro"/>
</dbReference>
<dbReference type="GO" id="GO:0006879">
    <property type="term" value="P:intracellular iron ion homeostasis"/>
    <property type="evidence" value="ECO:0007669"/>
    <property type="project" value="UniProtKB-KW"/>
</dbReference>
<dbReference type="Pfam" id="PF00210">
    <property type="entry name" value="Ferritin"/>
    <property type="match status" value="1"/>
</dbReference>
<dbReference type="GO" id="GO:0005829">
    <property type="term" value="C:cytosol"/>
    <property type="evidence" value="ECO:0007669"/>
    <property type="project" value="TreeGrafter"/>
</dbReference>
<dbReference type="CDD" id="cd00907">
    <property type="entry name" value="Bacterioferritin"/>
    <property type="match status" value="1"/>
</dbReference>
<dbReference type="InterPro" id="IPR009078">
    <property type="entry name" value="Ferritin-like_SF"/>
</dbReference>
<name>A0A1I1L2Z1_9GAMM</name>
<dbReference type="PROSITE" id="PS00549">
    <property type="entry name" value="BACTERIOFERRITIN"/>
    <property type="match status" value="1"/>
</dbReference>
<feature type="binding site" evidence="9">
    <location>
        <position position="54"/>
    </location>
    <ligand>
        <name>Fe cation</name>
        <dbReference type="ChEBI" id="CHEBI:24875"/>
        <label>1</label>
    </ligand>
</feature>
<feature type="binding site" evidence="9">
    <location>
        <position position="51"/>
    </location>
    <ligand>
        <name>Fe cation</name>
        <dbReference type="ChEBI" id="CHEBI:24875"/>
        <label>2</label>
    </ligand>
</feature>
<feature type="binding site" evidence="9">
    <location>
        <position position="18"/>
    </location>
    <ligand>
        <name>Fe cation</name>
        <dbReference type="ChEBI" id="CHEBI:24875"/>
        <label>1</label>
    </ligand>
</feature>
<dbReference type="EC" id="1.16.3.1" evidence="8"/>
<evidence type="ECO:0000256" key="1">
    <source>
        <dbReference type="ARBA" id="ARBA00001970"/>
    </source>
</evidence>
<keyword evidence="5 8" id="KW-0479">Metal-binding</keyword>
<dbReference type="InterPro" id="IPR012347">
    <property type="entry name" value="Ferritin-like"/>
</dbReference>
<dbReference type="NCBIfam" id="TIGR00754">
    <property type="entry name" value="bfr"/>
    <property type="match status" value="1"/>
</dbReference>
<feature type="binding site" evidence="9">
    <location>
        <position position="51"/>
    </location>
    <ligand>
        <name>Fe cation</name>
        <dbReference type="ChEBI" id="CHEBI:24875"/>
        <label>1</label>
    </ligand>
</feature>
<keyword evidence="4 10" id="KW-0349">Heme</keyword>
<feature type="binding site" description="axial binding residue" evidence="9">
    <location>
        <position position="52"/>
    </location>
    <ligand>
        <name>heme b</name>
        <dbReference type="ChEBI" id="CHEBI:60344"/>
        <note>ligand shared between dimeric partners</note>
    </ligand>
    <ligandPart>
        <name>Fe</name>
        <dbReference type="ChEBI" id="CHEBI:18248"/>
    </ligandPart>
</feature>
<reference evidence="13" key="1">
    <citation type="submission" date="2016-10" db="EMBL/GenBank/DDBJ databases">
        <authorList>
            <person name="Varghese N."/>
            <person name="Submissions S."/>
        </authorList>
    </citation>
    <scope>NUCLEOTIDE SEQUENCE [LARGE SCALE GENOMIC DNA]</scope>
    <source>
        <strain evidence="13">DSM 23439</strain>
    </source>
</reference>
<feature type="binding site" evidence="9">
    <location>
        <position position="94"/>
    </location>
    <ligand>
        <name>Fe cation</name>
        <dbReference type="ChEBI" id="CHEBI:24875"/>
        <label>2</label>
    </ligand>
</feature>
<dbReference type="Gene3D" id="1.20.1260.10">
    <property type="match status" value="1"/>
</dbReference>
<comment type="function">
    <text evidence="8">Iron-storage protein, whose ferroxidase center binds Fe(2+), oxidizes it using dioxygen to Fe(3+), and participates in the subsequent Fe(3+) oxide mineral core formation within the central cavity of the BFR protein shell.</text>
</comment>
<comment type="catalytic activity">
    <reaction evidence="8">
        <text>4 Fe(2+) + O2 + 4 H(+) = 4 Fe(3+) + 2 H2O</text>
        <dbReference type="Rhea" id="RHEA:11148"/>
        <dbReference type="ChEBI" id="CHEBI:15377"/>
        <dbReference type="ChEBI" id="CHEBI:15378"/>
        <dbReference type="ChEBI" id="CHEBI:15379"/>
        <dbReference type="ChEBI" id="CHEBI:29033"/>
        <dbReference type="ChEBI" id="CHEBI:29034"/>
        <dbReference type="EC" id="1.16.3.1"/>
    </reaction>
</comment>
<dbReference type="InterPro" id="IPR009040">
    <property type="entry name" value="Ferritin-like_diiron"/>
</dbReference>
<keyword evidence="6 8" id="KW-0408">Iron</keyword>
<evidence type="ECO:0000256" key="2">
    <source>
        <dbReference type="ARBA" id="ARBA00008093"/>
    </source>
</evidence>
<evidence type="ECO:0000256" key="9">
    <source>
        <dbReference type="PIRSR" id="PIRSR002560-1"/>
    </source>
</evidence>
<evidence type="ECO:0000256" key="10">
    <source>
        <dbReference type="RuleBase" id="RU000623"/>
    </source>
</evidence>
<dbReference type="PRINTS" id="PR00601">
    <property type="entry name" value="BACFERRITIN"/>
</dbReference>
<dbReference type="RefSeq" id="WP_090134287.1">
    <property type="nucleotide sequence ID" value="NZ_FOLY01000004.1"/>
</dbReference>
<keyword evidence="3 8" id="KW-0409">Iron storage</keyword>
<comment type="similarity">
    <text evidence="2 8 10">Belongs to the bacterioferritin family.</text>
</comment>
<dbReference type="AlphaFoldDB" id="A0A1I1L2Z1"/>
<dbReference type="PROSITE" id="PS50905">
    <property type="entry name" value="FERRITIN_LIKE"/>
    <property type="match status" value="1"/>
</dbReference>
<organism evidence="12 13">
    <name type="scientific">Kushneria avicenniae</name>
    <dbReference type="NCBI Taxonomy" id="402385"/>
    <lineage>
        <taxon>Bacteria</taxon>
        <taxon>Pseudomonadati</taxon>
        <taxon>Pseudomonadota</taxon>
        <taxon>Gammaproteobacteria</taxon>
        <taxon>Oceanospirillales</taxon>
        <taxon>Halomonadaceae</taxon>
        <taxon>Kushneria</taxon>
    </lineage>
</organism>
<feature type="binding site" evidence="9">
    <location>
        <position position="127"/>
    </location>
    <ligand>
        <name>Fe cation</name>
        <dbReference type="ChEBI" id="CHEBI:24875"/>
        <label>2</label>
    </ligand>
</feature>
<evidence type="ECO:0000256" key="4">
    <source>
        <dbReference type="ARBA" id="ARBA00022617"/>
    </source>
</evidence>
<protein>
    <recommendedName>
        <fullName evidence="8 10">Bacterioferritin</fullName>
        <ecNumber evidence="8">1.16.3.1</ecNumber>
    </recommendedName>
</protein>
<dbReference type="InterPro" id="IPR002024">
    <property type="entry name" value="Bacterioferritin"/>
</dbReference>
<evidence type="ECO:0000313" key="13">
    <source>
        <dbReference type="Proteomes" id="UP000199046"/>
    </source>
</evidence>
<dbReference type="EMBL" id="FOLY01000004">
    <property type="protein sequence ID" value="SFC67394.1"/>
    <property type="molecule type" value="Genomic_DNA"/>
</dbReference>
<dbReference type="PIRSF" id="PIRSF002560">
    <property type="entry name" value="Bacterioferritin"/>
    <property type="match status" value="1"/>
</dbReference>
<gene>
    <name evidence="12" type="ORF">SAMN05421848_2347</name>
</gene>
<comment type="cofactor">
    <cofactor evidence="1">
        <name>heme b</name>
        <dbReference type="ChEBI" id="CHEBI:60344"/>
    </cofactor>
</comment>
<proteinExistence type="inferred from homology"/>
<sequence length="167" mass="19490">MKGDPQVVEHLNKILGNELIAINQYFLHARMYRNWGLHALNDWEYKESIEEMQHADILIERILFLDGLPNLQDLGKLHIGENVQEMLECDLRIEHDGRDDLIAAIKYCESVADFPSSEMLKKILAEEEEHIDIIETELHLLQQVGLENYLQRQMRPANEREEGETAT</sequence>
<dbReference type="GO" id="GO:0004322">
    <property type="term" value="F:ferroxidase activity"/>
    <property type="evidence" value="ECO:0007669"/>
    <property type="project" value="UniProtKB-EC"/>
</dbReference>
<feature type="binding site" evidence="9">
    <location>
        <position position="50"/>
    </location>
    <ligand>
        <name>Fe cation</name>
        <dbReference type="ChEBI" id="CHEBI:24875"/>
        <label>3</label>
    </ligand>
</feature>
<evidence type="ECO:0000313" key="12">
    <source>
        <dbReference type="EMBL" id="SFC67394.1"/>
    </source>
</evidence>
<evidence type="ECO:0000256" key="3">
    <source>
        <dbReference type="ARBA" id="ARBA00022434"/>
    </source>
</evidence>
<dbReference type="Proteomes" id="UP000199046">
    <property type="component" value="Unassembled WGS sequence"/>
</dbReference>
<feature type="binding site" evidence="9">
    <location>
        <position position="127"/>
    </location>
    <ligand>
        <name>Fe cation</name>
        <dbReference type="ChEBI" id="CHEBI:24875"/>
        <label>1</label>
    </ligand>
</feature>
<dbReference type="PANTHER" id="PTHR30295">
    <property type="entry name" value="BACTERIOFERRITIN"/>
    <property type="match status" value="1"/>
</dbReference>
<dbReference type="InterPro" id="IPR008331">
    <property type="entry name" value="Ferritin_DPS_dom"/>
</dbReference>
<evidence type="ECO:0000256" key="5">
    <source>
        <dbReference type="ARBA" id="ARBA00022723"/>
    </source>
</evidence>
<comment type="catalytic activity">
    <reaction evidence="7">
        <text>Fe(2+)(in) = Fe(2+)(out)</text>
        <dbReference type="Rhea" id="RHEA:28486"/>
        <dbReference type="ChEBI" id="CHEBI:29033"/>
    </reaction>
</comment>
<feature type="domain" description="Ferritin-like diiron" evidence="11">
    <location>
        <begin position="1"/>
        <end position="145"/>
    </location>
</feature>
<dbReference type="SUPFAM" id="SSF47240">
    <property type="entry name" value="Ferritin-like"/>
    <property type="match status" value="1"/>
</dbReference>
<evidence type="ECO:0000256" key="7">
    <source>
        <dbReference type="ARBA" id="ARBA00036243"/>
    </source>
</evidence>
<dbReference type="STRING" id="402385.SAMN05421848_2347"/>
<dbReference type="PANTHER" id="PTHR30295:SF0">
    <property type="entry name" value="BACTERIOFERRITIN"/>
    <property type="match status" value="1"/>
</dbReference>
<evidence type="ECO:0000259" key="11">
    <source>
        <dbReference type="PROSITE" id="PS50905"/>
    </source>
</evidence>
<evidence type="ECO:0000256" key="6">
    <source>
        <dbReference type="ARBA" id="ARBA00023004"/>
    </source>
</evidence>
<feature type="binding site" evidence="9">
    <location>
        <position position="130"/>
    </location>
    <ligand>
        <name>Fe cation</name>
        <dbReference type="ChEBI" id="CHEBI:24875"/>
        <label>2</label>
    </ligand>
</feature>
<keyword evidence="13" id="KW-1185">Reference proteome</keyword>
<dbReference type="GO" id="GO:0140315">
    <property type="term" value="F:iron ion sequestering activity"/>
    <property type="evidence" value="ECO:0007669"/>
    <property type="project" value="UniProtKB-ARBA"/>
</dbReference>
<dbReference type="GO" id="GO:0020037">
    <property type="term" value="F:heme binding"/>
    <property type="evidence" value="ECO:0007669"/>
    <property type="project" value="TreeGrafter"/>
</dbReference>
<dbReference type="FunFam" id="1.20.1260.10:FF:000005">
    <property type="entry name" value="Bacterioferritin"/>
    <property type="match status" value="1"/>
</dbReference>
<accession>A0A1I1L2Z1</accession>
<dbReference type="GO" id="GO:0006826">
    <property type="term" value="P:iron ion transport"/>
    <property type="evidence" value="ECO:0007669"/>
    <property type="project" value="InterPro"/>
</dbReference>
<dbReference type="OrthoDB" id="9800505at2"/>
<evidence type="ECO:0000256" key="8">
    <source>
        <dbReference type="PIRNR" id="PIRNR002560"/>
    </source>
</evidence>